<evidence type="ECO:0000313" key="1">
    <source>
        <dbReference type="EMBL" id="CAG8711533.1"/>
    </source>
</evidence>
<feature type="non-terminal residue" evidence="1">
    <location>
        <position position="1"/>
    </location>
</feature>
<organism evidence="1 2">
    <name type="scientific">Dentiscutata heterogama</name>
    <dbReference type="NCBI Taxonomy" id="1316150"/>
    <lineage>
        <taxon>Eukaryota</taxon>
        <taxon>Fungi</taxon>
        <taxon>Fungi incertae sedis</taxon>
        <taxon>Mucoromycota</taxon>
        <taxon>Glomeromycotina</taxon>
        <taxon>Glomeromycetes</taxon>
        <taxon>Diversisporales</taxon>
        <taxon>Gigasporaceae</taxon>
        <taxon>Dentiscutata</taxon>
    </lineage>
</organism>
<reference evidence="1" key="1">
    <citation type="submission" date="2021-06" db="EMBL/GenBank/DDBJ databases">
        <authorList>
            <person name="Kallberg Y."/>
            <person name="Tangrot J."/>
            <person name="Rosling A."/>
        </authorList>
    </citation>
    <scope>NUCLEOTIDE SEQUENCE</scope>
    <source>
        <strain evidence="1">IL203A</strain>
    </source>
</reference>
<evidence type="ECO:0000313" key="2">
    <source>
        <dbReference type="Proteomes" id="UP000789702"/>
    </source>
</evidence>
<sequence>TDVSNDELYNGRFHNITSSESSYHEKVQGNIMFSGWNNTINEMDAL</sequence>
<dbReference type="EMBL" id="CAJVPU010029690">
    <property type="protein sequence ID" value="CAG8711533.1"/>
    <property type="molecule type" value="Genomic_DNA"/>
</dbReference>
<gene>
    <name evidence="1" type="ORF">DHETER_LOCUS12292</name>
</gene>
<dbReference type="Proteomes" id="UP000789702">
    <property type="component" value="Unassembled WGS sequence"/>
</dbReference>
<accession>A0ACA9PMK5</accession>
<protein>
    <submittedName>
        <fullName evidence="1">6397_t:CDS:1</fullName>
    </submittedName>
</protein>
<proteinExistence type="predicted"/>
<comment type="caution">
    <text evidence="1">The sequence shown here is derived from an EMBL/GenBank/DDBJ whole genome shotgun (WGS) entry which is preliminary data.</text>
</comment>
<name>A0ACA9PMK5_9GLOM</name>
<keyword evidence="2" id="KW-1185">Reference proteome</keyword>
<feature type="non-terminal residue" evidence="1">
    <location>
        <position position="46"/>
    </location>
</feature>